<dbReference type="AlphaFoldDB" id="A0A366DHW0"/>
<evidence type="ECO:0000313" key="2">
    <source>
        <dbReference type="Proteomes" id="UP000252893"/>
    </source>
</evidence>
<proteinExistence type="predicted"/>
<reference evidence="1 2" key="1">
    <citation type="submission" date="2018-06" db="EMBL/GenBank/DDBJ databases">
        <title>Genomic Encyclopedia of Type Strains, Phase IV (KMG-IV): sequencing the most valuable type-strain genomes for metagenomic binning, comparative biology and taxonomic classification.</title>
        <authorList>
            <person name="Goeker M."/>
        </authorList>
    </citation>
    <scope>NUCLEOTIDE SEQUENCE [LARGE SCALE GENOMIC DNA]</scope>
    <source>
        <strain evidence="1 2">DSM 25619</strain>
    </source>
</reference>
<name>A0A366DHW0_9HYPH</name>
<organism evidence="1 2">
    <name type="scientific">Pseudochrobactrum asaccharolyticum</name>
    <dbReference type="NCBI Taxonomy" id="354351"/>
    <lineage>
        <taxon>Bacteria</taxon>
        <taxon>Pseudomonadati</taxon>
        <taxon>Pseudomonadota</taxon>
        <taxon>Alphaproteobacteria</taxon>
        <taxon>Hyphomicrobiales</taxon>
        <taxon>Brucellaceae</taxon>
        <taxon>Pseudochrobactrum</taxon>
    </lineage>
</organism>
<dbReference type="EMBL" id="QNRH01000015">
    <property type="protein sequence ID" value="RBO89677.1"/>
    <property type="molecule type" value="Genomic_DNA"/>
</dbReference>
<protein>
    <recommendedName>
        <fullName evidence="3">Phage tail tube protein</fullName>
    </recommendedName>
</protein>
<dbReference type="RefSeq" id="WP_113946366.1">
    <property type="nucleotide sequence ID" value="NZ_JBHEEG010000015.1"/>
</dbReference>
<evidence type="ECO:0008006" key="3">
    <source>
        <dbReference type="Google" id="ProtNLM"/>
    </source>
</evidence>
<dbReference type="Proteomes" id="UP000252893">
    <property type="component" value="Unassembled WGS sequence"/>
</dbReference>
<dbReference type="Gene3D" id="4.10.410.40">
    <property type="match status" value="1"/>
</dbReference>
<keyword evidence="2" id="KW-1185">Reference proteome</keyword>
<dbReference type="OrthoDB" id="6976379at2"/>
<comment type="caution">
    <text evidence="1">The sequence shown here is derived from an EMBL/GenBank/DDBJ whole genome shotgun (WGS) entry which is preliminary data.</text>
</comment>
<gene>
    <name evidence="1" type="ORF">DFR47_11544</name>
</gene>
<sequence>MATNKGMTFYVSKTPQPQDMALIEFEALTDWVKVSLVSEVGESGTNTNIVGLDTMDTEFTQKGKGISNAGDFTLTCKLKTGDAGQELMSDLALTNMNYAFKRVWNDQLTTGGTGTTIYDRGIIVGPLIAGGGPEDFPTRTWTCGFQQRCVEVPAT</sequence>
<accession>A0A366DHW0</accession>
<evidence type="ECO:0000313" key="1">
    <source>
        <dbReference type="EMBL" id="RBO89677.1"/>
    </source>
</evidence>